<accession>A0A829YQ60</accession>
<proteinExistence type="predicted"/>
<keyword evidence="2" id="KW-1185">Reference proteome</keyword>
<evidence type="ECO:0000313" key="2">
    <source>
        <dbReference type="Proteomes" id="UP000445000"/>
    </source>
</evidence>
<evidence type="ECO:0000313" key="1">
    <source>
        <dbReference type="EMBL" id="GFE84923.1"/>
    </source>
</evidence>
<evidence type="ECO:0008006" key="3">
    <source>
        <dbReference type="Google" id="ProtNLM"/>
    </source>
</evidence>
<dbReference type="EMBL" id="BLJN01000012">
    <property type="protein sequence ID" value="GFE84923.1"/>
    <property type="molecule type" value="Genomic_DNA"/>
</dbReference>
<gene>
    <name evidence="1" type="ORF">GCM10011487_69230</name>
</gene>
<protein>
    <recommendedName>
        <fullName evidence="3">Lipoprotein</fullName>
    </recommendedName>
</protein>
<sequence length="245" mass="26786">MPIGSLKRCVFAACVALAGCTTPLVDDGTDFIAVTPAPSTTRAEIASAIQDLIKTYPVCYPLRALRLVGQRAANFDPNAGKVRYDDAEADLDVLVRLGYLTKTAFPELGEHVFKYDRTERGQDEDIIGTSGFCLPAERVLVSVTSIEREMDSGRLAVKFTHAADPNSMWVQEPALIKLVGGNRAVLLSGPAEGSARLSRVWIRSEHPLKGAPDSGALWALSWDAVHHRYEGGRWGGVYLRFWEVN</sequence>
<comment type="caution">
    <text evidence="1">The sequence shown here is derived from an EMBL/GenBank/DDBJ whole genome shotgun (WGS) entry which is preliminary data.</text>
</comment>
<name>A0A829YQ60_9GAMM</name>
<organism evidence="1 2">
    <name type="scientific">Steroidobacter agaridevorans</name>
    <dbReference type="NCBI Taxonomy" id="2695856"/>
    <lineage>
        <taxon>Bacteria</taxon>
        <taxon>Pseudomonadati</taxon>
        <taxon>Pseudomonadota</taxon>
        <taxon>Gammaproteobacteria</taxon>
        <taxon>Steroidobacterales</taxon>
        <taxon>Steroidobacteraceae</taxon>
        <taxon>Steroidobacter</taxon>
    </lineage>
</organism>
<dbReference type="PROSITE" id="PS51257">
    <property type="entry name" value="PROKAR_LIPOPROTEIN"/>
    <property type="match status" value="1"/>
</dbReference>
<reference evidence="2" key="1">
    <citation type="submission" date="2020-01" db="EMBL/GenBank/DDBJ databases">
        <title>'Steroidobacter agaridevorans' sp. nov., agar-degrading bacteria isolated from rhizosphere soils.</title>
        <authorList>
            <person name="Ikenaga M."/>
            <person name="Kataoka M."/>
            <person name="Murouchi A."/>
            <person name="Katsuragi S."/>
            <person name="Sakai M."/>
        </authorList>
    </citation>
    <scope>NUCLEOTIDE SEQUENCE [LARGE SCALE GENOMIC DNA]</scope>
    <source>
        <strain evidence="2">YU21-B</strain>
    </source>
</reference>
<dbReference type="AlphaFoldDB" id="A0A829YQ60"/>
<dbReference type="RefSeq" id="WP_161816502.1">
    <property type="nucleotide sequence ID" value="NZ_BLJN01000012.1"/>
</dbReference>
<dbReference type="Proteomes" id="UP000445000">
    <property type="component" value="Unassembled WGS sequence"/>
</dbReference>